<comment type="subcellular location">
    <subcellularLocation>
        <location evidence="1">Membrane</location>
    </subcellularLocation>
</comment>
<evidence type="ECO:0000256" key="3">
    <source>
        <dbReference type="ARBA" id="ARBA00022729"/>
    </source>
</evidence>
<evidence type="ECO:0000256" key="2">
    <source>
        <dbReference type="ARBA" id="ARBA00022614"/>
    </source>
</evidence>
<dbReference type="SUPFAM" id="SSF52058">
    <property type="entry name" value="L domain-like"/>
    <property type="match status" value="1"/>
</dbReference>
<protein>
    <recommendedName>
        <fullName evidence="7">Leucine-rich repeat-containing N-terminal plant-type domain-containing protein</fullName>
    </recommendedName>
</protein>
<dbReference type="InterPro" id="IPR001611">
    <property type="entry name" value="Leu-rich_rpt"/>
</dbReference>
<dbReference type="Proteomes" id="UP000323597">
    <property type="component" value="Chromosome D10"/>
</dbReference>
<keyword evidence="5" id="KW-0472">Membrane</keyword>
<evidence type="ECO:0000256" key="4">
    <source>
        <dbReference type="ARBA" id="ARBA00022737"/>
    </source>
</evidence>
<gene>
    <name evidence="8" type="ORF">E1A91_D10G221700v1</name>
</gene>
<keyword evidence="9" id="KW-1185">Reference proteome</keyword>
<feature type="signal peptide" evidence="6">
    <location>
        <begin position="1"/>
        <end position="22"/>
    </location>
</feature>
<reference evidence="8 9" key="1">
    <citation type="submission" date="2019-07" db="EMBL/GenBank/DDBJ databases">
        <title>WGS assembly of Gossypium mustelinum.</title>
        <authorList>
            <person name="Chen Z.J."/>
            <person name="Sreedasyam A."/>
            <person name="Ando A."/>
            <person name="Song Q."/>
            <person name="De L."/>
            <person name="Hulse-Kemp A."/>
            <person name="Ding M."/>
            <person name="Ye W."/>
            <person name="Kirkbride R."/>
            <person name="Jenkins J."/>
            <person name="Plott C."/>
            <person name="Lovell J."/>
            <person name="Lin Y.-M."/>
            <person name="Vaughn R."/>
            <person name="Liu B."/>
            <person name="Li W."/>
            <person name="Simpson S."/>
            <person name="Scheffler B."/>
            <person name="Saski C."/>
            <person name="Grover C."/>
            <person name="Hu G."/>
            <person name="Conover J."/>
            <person name="Carlson J."/>
            <person name="Shu S."/>
            <person name="Boston L."/>
            <person name="Williams M."/>
            <person name="Peterson D."/>
            <person name="Mcgee K."/>
            <person name="Jones D."/>
            <person name="Wendel J."/>
            <person name="Stelly D."/>
            <person name="Grimwood J."/>
            <person name="Schmutz J."/>
        </authorList>
    </citation>
    <scope>NUCLEOTIDE SEQUENCE [LARGE SCALE GENOMIC DNA]</scope>
    <source>
        <strain evidence="8">1408120.09</strain>
    </source>
</reference>
<name>A0A5D2TBJ0_GOSMU</name>
<keyword evidence="3 6" id="KW-0732">Signal</keyword>
<feature type="chain" id="PRO_5022812891" description="Leucine-rich repeat-containing N-terminal plant-type domain-containing protein" evidence="6">
    <location>
        <begin position="23"/>
        <end position="192"/>
    </location>
</feature>
<dbReference type="Gene3D" id="3.80.10.10">
    <property type="entry name" value="Ribonuclease Inhibitor"/>
    <property type="match status" value="1"/>
</dbReference>
<dbReference type="PANTHER" id="PTHR48009:SF16">
    <property type="entry name" value="LEUCINE-RICH REPEAT-CONTAINING N-TERMINAL PLANT-TYPE DOMAIN-CONTAINING PROTEIN"/>
    <property type="match status" value="1"/>
</dbReference>
<evidence type="ECO:0000256" key="1">
    <source>
        <dbReference type="ARBA" id="ARBA00004370"/>
    </source>
</evidence>
<dbReference type="InterPro" id="IPR032675">
    <property type="entry name" value="LRR_dom_sf"/>
</dbReference>
<evidence type="ECO:0000256" key="6">
    <source>
        <dbReference type="SAM" id="SignalP"/>
    </source>
</evidence>
<dbReference type="Pfam" id="PF00560">
    <property type="entry name" value="LRR_1"/>
    <property type="match status" value="3"/>
</dbReference>
<evidence type="ECO:0000256" key="5">
    <source>
        <dbReference type="ARBA" id="ARBA00023136"/>
    </source>
</evidence>
<organism evidence="8 9">
    <name type="scientific">Gossypium mustelinum</name>
    <name type="common">Cotton</name>
    <name type="synonym">Gossypium caicoense</name>
    <dbReference type="NCBI Taxonomy" id="34275"/>
    <lineage>
        <taxon>Eukaryota</taxon>
        <taxon>Viridiplantae</taxon>
        <taxon>Streptophyta</taxon>
        <taxon>Embryophyta</taxon>
        <taxon>Tracheophyta</taxon>
        <taxon>Spermatophyta</taxon>
        <taxon>Magnoliopsida</taxon>
        <taxon>eudicotyledons</taxon>
        <taxon>Gunneridae</taxon>
        <taxon>Pentapetalae</taxon>
        <taxon>rosids</taxon>
        <taxon>malvids</taxon>
        <taxon>Malvales</taxon>
        <taxon>Malvaceae</taxon>
        <taxon>Malvoideae</taxon>
        <taxon>Gossypium</taxon>
    </lineage>
</organism>
<proteinExistence type="predicted"/>
<dbReference type="InterPro" id="IPR013210">
    <property type="entry name" value="LRR_N_plant-typ"/>
</dbReference>
<dbReference type="InterPro" id="IPR053213">
    <property type="entry name" value="RLP29"/>
</dbReference>
<evidence type="ECO:0000313" key="9">
    <source>
        <dbReference type="Proteomes" id="UP000323597"/>
    </source>
</evidence>
<sequence>MPSFSIPFEIFFFFLFFASSHAFSSKTIPSREAEALLKWKASLPSNTQTLLSSLWGGRNHCNWTGITCNNAGSVTNMTLREYELKLSDKLHNLNFFYFPNLITLDLRNNSLYGSIPSYIGNLSNLNFLALSHNNFSGNTPLEFGLLKSLYTISLRYNSISGSIPRDIGRLSTISHIYFMRNNLTGPIPIEIS</sequence>
<dbReference type="EMBL" id="CM017658">
    <property type="protein sequence ID" value="TYI62105.1"/>
    <property type="molecule type" value="Genomic_DNA"/>
</dbReference>
<keyword evidence="4" id="KW-0677">Repeat</keyword>
<dbReference type="AlphaFoldDB" id="A0A5D2TBJ0"/>
<feature type="domain" description="Leucine-rich repeat-containing N-terminal plant-type" evidence="7">
    <location>
        <begin position="30"/>
        <end position="69"/>
    </location>
</feature>
<dbReference type="GO" id="GO:0016020">
    <property type="term" value="C:membrane"/>
    <property type="evidence" value="ECO:0007669"/>
    <property type="project" value="UniProtKB-SubCell"/>
</dbReference>
<evidence type="ECO:0000313" key="8">
    <source>
        <dbReference type="EMBL" id="TYI62105.1"/>
    </source>
</evidence>
<dbReference type="Pfam" id="PF08263">
    <property type="entry name" value="LRRNT_2"/>
    <property type="match status" value="1"/>
</dbReference>
<dbReference type="FunFam" id="3.80.10.10:FF:000400">
    <property type="entry name" value="Nuclear pore complex protein NUP107"/>
    <property type="match status" value="1"/>
</dbReference>
<dbReference type="PANTHER" id="PTHR48009">
    <property type="entry name" value="LEUCINE-RICH REPEAT (LRR) FAMILY PROTEIN"/>
    <property type="match status" value="1"/>
</dbReference>
<keyword evidence="2" id="KW-0433">Leucine-rich repeat</keyword>
<evidence type="ECO:0000259" key="7">
    <source>
        <dbReference type="Pfam" id="PF08263"/>
    </source>
</evidence>
<accession>A0A5D2TBJ0</accession>